<evidence type="ECO:0000256" key="1">
    <source>
        <dbReference type="ARBA" id="ARBA00001947"/>
    </source>
</evidence>
<dbReference type="SUPFAM" id="SSF55486">
    <property type="entry name" value="Metalloproteases ('zincins'), catalytic domain"/>
    <property type="match status" value="1"/>
</dbReference>
<feature type="domain" description="C2H2-type" evidence="18">
    <location>
        <begin position="408"/>
        <end position="435"/>
    </location>
</feature>
<feature type="domain" description="C2H2-type" evidence="18">
    <location>
        <begin position="348"/>
        <end position="375"/>
    </location>
</feature>
<keyword evidence="12" id="KW-0482">Metalloprotease</keyword>
<evidence type="ECO:0000256" key="9">
    <source>
        <dbReference type="ARBA" id="ARBA00022801"/>
    </source>
</evidence>
<keyword evidence="20" id="KW-1185">Reference proteome</keyword>
<dbReference type="GO" id="GO:0004222">
    <property type="term" value="F:metalloendopeptidase activity"/>
    <property type="evidence" value="ECO:0007669"/>
    <property type="project" value="InterPro"/>
</dbReference>
<keyword evidence="15" id="KW-0539">Nucleus</keyword>
<sequence length="1547" mass="178187">MAQSIFDALTGVSLDSPSVQSLLESQTLITEVEQSAIDQDEEDIFQCGKCKSQFTSLHMFVLHKRTHQKTQEQTVDLSQFLVNDETQTVHTEDNSQDVPQYNPQETFVQNDQLSEPIILEESDMLFSMDQEGANYFTTDSTFSVPIILSSEGLDTFANSTIPGDEPIKDDSNEVPQVLQSDISQEQNINNKVDVPMTENSIESENTTNQTQNLKYKCGYCSKQFSKKFYWQQHERSHTGEKPYQCVVCGRAFAQKSNVKKHMSSHKVWPGTAIHSLPPEAPPDGSIDRTYHCQFCKEIFDSYKALKGHLIVSHLALKVYKCVQSSCSMMFAELEDFLEHTRSHKRSEYRCHVCGEVFNTLSDLGLHQYAHSVQKQKTTEKYYCCSVCKSSFSNLEALQHHTETTTHDYACLHCGKSFLIERFLRRHLKTHASSARFACEDCGKAFKTEQYLANHKLIHSEETPFLCPHCPARFKRKDRLGRHMLIHDLTKRLKCPFRTYLGCMSEFSRPDKLKRHLLTHSNIKRFSCSHCNRNFHRAQALKHHEMNKHSLKCEICSHAFKTKEQLLTHNCDQSSETKKHMSSQLPKKASGSFKPRKPTPKRQTSSKTAIGLADKEKLEKFKADEIQRKHHHRDHTEQRTEETTSTTKSTKYYLTTTTSINENNSEQVEAVTSNFEVGTENSNVVNTTNWIVSNTSNFNEFLNIETTTEILLLNDSVTDIETITSTINADFAETETASLTTEKYQEKSTTNNYITEASTSIDTDFVNGETSFEENESTINDVTKYETKHEETTTIKFTTENLPNIDNHSTILTTIKDDNTINTITTTSSSPITKKVCTTGKCKNLASKMLFYMNHSVEPCDDFYEYACGGFEANPQTIDQNLEDIAYKRILRQMQKENREHRSSLFTEYYNSCVQYENINQTKRIELARKVLNGVGKFYTTIDWDEKHTNFTELLGKLLLHNSALLFDISPDLDEYSPKQLTLKIGPTTYKNPFDVDETNNPCYASQFEKEKETVDLGQLYMEYKACKKNPRKLIESISEACTALGVFSELNNAYNTSQYIHFTRIKIDLEIVQKFFANFPSEDKIREAYLMKNYTLITIKELEEKFKIVNWTQVVYMLTKELVKPEIKVQVYFYDALAKGLKNLEEFGNNEPMNLHNALLGLYARNLYQDVFLSKHLDAKKDCLRTAANVLLPEASKLYMSSFSEDQLTYMTKTIFSLFEKHKETLKLKIAEIKWATPEEQNMLIAKIDDLKVTVPNIRYFPDNNTIYKVSQVNEINLSNNYLENSVILMKRYRKLIYAELFTNPGYPEQIWTHYATPYQSKGLAIYGLNFVVIPFGVIDWSTKYNELSFDYIKLATLGNIIAYQIAHHFDANGIYYWNGTRNANNSLLTDNDSINTNFEKYIDSQREILYQNRMSMSLSSTGQNVFYEISQLSLNERLSEIMGLRLAYDTLARLRSSEDHLPWLELDVNQLFYLAYAQMHCTKSPLTSSYISLYESEQLPSRILIFISASNNRLLGEAWNCPEGSQIMPSFVCNAFPYLQCNDIET</sequence>
<dbReference type="FunFam" id="3.30.160.60:FF:000679">
    <property type="entry name" value="Zinc finger protein 341"/>
    <property type="match status" value="1"/>
</dbReference>
<evidence type="ECO:0000256" key="13">
    <source>
        <dbReference type="ARBA" id="ARBA00023125"/>
    </source>
</evidence>
<keyword evidence="11" id="KW-0805">Transcription regulation</keyword>
<feature type="domain" description="C2H2-type" evidence="18">
    <location>
        <begin position="436"/>
        <end position="463"/>
    </location>
</feature>
<feature type="domain" description="C2H2-type" evidence="18">
    <location>
        <begin position="319"/>
        <end position="348"/>
    </location>
</feature>
<proteinExistence type="inferred from homology"/>
<dbReference type="InterPro" id="IPR018497">
    <property type="entry name" value="Peptidase_M13_C"/>
</dbReference>
<dbReference type="Gene3D" id="1.10.1380.10">
    <property type="entry name" value="Neutral endopeptidase , domain2"/>
    <property type="match status" value="1"/>
</dbReference>
<evidence type="ECO:0000313" key="19">
    <source>
        <dbReference type="EMBL" id="OAD54021.1"/>
    </source>
</evidence>
<evidence type="ECO:0000256" key="5">
    <source>
        <dbReference type="ARBA" id="ARBA00022670"/>
    </source>
</evidence>
<feature type="domain" description="C2H2-type" evidence="18">
    <location>
        <begin position="525"/>
        <end position="553"/>
    </location>
</feature>
<keyword evidence="6" id="KW-0479">Metal-binding</keyword>
<dbReference type="Pfam" id="PF00096">
    <property type="entry name" value="zf-C2H2"/>
    <property type="match status" value="3"/>
</dbReference>
<evidence type="ECO:0000256" key="10">
    <source>
        <dbReference type="ARBA" id="ARBA00022833"/>
    </source>
</evidence>
<comment type="subcellular location">
    <subcellularLocation>
        <location evidence="3">Cell membrane</location>
        <topology evidence="3">Single-pass type II membrane protein</topology>
    </subcellularLocation>
    <subcellularLocation>
        <location evidence="2">Nucleus</location>
    </subcellularLocation>
</comment>
<keyword evidence="9" id="KW-0378">Hydrolase</keyword>
<dbReference type="GO" id="GO:0006508">
    <property type="term" value="P:proteolysis"/>
    <property type="evidence" value="ECO:0007669"/>
    <property type="project" value="UniProtKB-KW"/>
</dbReference>
<feature type="domain" description="C2H2-type" evidence="18">
    <location>
        <begin position="215"/>
        <end position="242"/>
    </location>
</feature>
<protein>
    <recommendedName>
        <fullName evidence="18">C2H2-type domain-containing protein</fullName>
    </recommendedName>
</protein>
<evidence type="ECO:0000256" key="14">
    <source>
        <dbReference type="ARBA" id="ARBA00023163"/>
    </source>
</evidence>
<dbReference type="InterPro" id="IPR050752">
    <property type="entry name" value="C2H2-ZF_domain"/>
</dbReference>
<dbReference type="Pfam" id="PF13894">
    <property type="entry name" value="zf-C2H2_4"/>
    <property type="match status" value="1"/>
</dbReference>
<feature type="region of interest" description="Disordered" evidence="17">
    <location>
        <begin position="570"/>
        <end position="647"/>
    </location>
</feature>
<dbReference type="InterPro" id="IPR008753">
    <property type="entry name" value="Peptidase_M13_N"/>
</dbReference>
<keyword evidence="13" id="KW-0238">DNA-binding</keyword>
<dbReference type="GO" id="GO:0005634">
    <property type="term" value="C:nucleus"/>
    <property type="evidence" value="ECO:0007669"/>
    <property type="project" value="UniProtKB-SubCell"/>
</dbReference>
<dbReference type="GO" id="GO:0008270">
    <property type="term" value="F:zinc ion binding"/>
    <property type="evidence" value="ECO:0007669"/>
    <property type="project" value="UniProtKB-KW"/>
</dbReference>
<dbReference type="GO" id="GO:0005886">
    <property type="term" value="C:plasma membrane"/>
    <property type="evidence" value="ECO:0007669"/>
    <property type="project" value="UniProtKB-SubCell"/>
</dbReference>
<feature type="compositionally biased region" description="Basic and acidic residues" evidence="17">
    <location>
        <begin position="612"/>
        <end position="626"/>
    </location>
</feature>
<dbReference type="InterPro" id="IPR024079">
    <property type="entry name" value="MetalloPept_cat_dom_sf"/>
</dbReference>
<dbReference type="OrthoDB" id="5808441at2759"/>
<dbReference type="GO" id="GO:0000978">
    <property type="term" value="F:RNA polymerase II cis-regulatory region sequence-specific DNA binding"/>
    <property type="evidence" value="ECO:0007669"/>
    <property type="project" value="TreeGrafter"/>
</dbReference>
<reference evidence="19 20" key="1">
    <citation type="submission" date="2015-07" db="EMBL/GenBank/DDBJ databases">
        <title>The genome of Eufriesea mexicana.</title>
        <authorList>
            <person name="Pan H."/>
            <person name="Kapheim K."/>
        </authorList>
    </citation>
    <scope>NUCLEOTIDE SEQUENCE [LARGE SCALE GENOMIC DNA]</scope>
    <source>
        <strain evidence="19">0111107269</strain>
        <tissue evidence="19">Whole body</tissue>
    </source>
</reference>
<dbReference type="EMBL" id="KQ765234">
    <property type="protein sequence ID" value="OAD54021.1"/>
    <property type="molecule type" value="Genomic_DNA"/>
</dbReference>
<dbReference type="GO" id="GO:0000981">
    <property type="term" value="F:DNA-binding transcription factor activity, RNA polymerase II-specific"/>
    <property type="evidence" value="ECO:0007669"/>
    <property type="project" value="TreeGrafter"/>
</dbReference>
<gene>
    <name evidence="19" type="ORF">WN48_08441</name>
</gene>
<dbReference type="InterPro" id="IPR000718">
    <property type="entry name" value="Peptidase_M13"/>
</dbReference>
<feature type="domain" description="C2H2-type" evidence="18">
    <location>
        <begin position="243"/>
        <end position="265"/>
    </location>
</feature>
<dbReference type="Gene3D" id="3.30.160.60">
    <property type="entry name" value="Classic Zinc Finger"/>
    <property type="match status" value="8"/>
</dbReference>
<name>A0A310SG24_9HYME</name>
<dbReference type="Gene3D" id="3.40.390.10">
    <property type="entry name" value="Collagenase (Catalytic Domain)"/>
    <property type="match status" value="1"/>
</dbReference>
<dbReference type="InterPro" id="IPR013087">
    <property type="entry name" value="Znf_C2H2_type"/>
</dbReference>
<evidence type="ECO:0000256" key="11">
    <source>
        <dbReference type="ARBA" id="ARBA00023015"/>
    </source>
</evidence>
<feature type="domain" description="C2H2-type" evidence="18">
    <location>
        <begin position="464"/>
        <end position="491"/>
    </location>
</feature>
<evidence type="ECO:0000256" key="7">
    <source>
        <dbReference type="ARBA" id="ARBA00022737"/>
    </source>
</evidence>
<dbReference type="PROSITE" id="PS51885">
    <property type="entry name" value="NEPRILYSIN"/>
    <property type="match status" value="1"/>
</dbReference>
<evidence type="ECO:0000313" key="20">
    <source>
        <dbReference type="Proteomes" id="UP000250275"/>
    </source>
</evidence>
<evidence type="ECO:0000256" key="8">
    <source>
        <dbReference type="ARBA" id="ARBA00022771"/>
    </source>
</evidence>
<evidence type="ECO:0000256" key="15">
    <source>
        <dbReference type="ARBA" id="ARBA00023242"/>
    </source>
</evidence>
<dbReference type="Pfam" id="PF05649">
    <property type="entry name" value="Peptidase_M13_N"/>
    <property type="match status" value="1"/>
</dbReference>
<keyword evidence="14" id="KW-0804">Transcription</keyword>
<evidence type="ECO:0000256" key="4">
    <source>
        <dbReference type="ARBA" id="ARBA00007357"/>
    </source>
</evidence>
<organism evidence="19 20">
    <name type="scientific">Eufriesea mexicana</name>
    <dbReference type="NCBI Taxonomy" id="516756"/>
    <lineage>
        <taxon>Eukaryota</taxon>
        <taxon>Metazoa</taxon>
        <taxon>Ecdysozoa</taxon>
        <taxon>Arthropoda</taxon>
        <taxon>Hexapoda</taxon>
        <taxon>Insecta</taxon>
        <taxon>Pterygota</taxon>
        <taxon>Neoptera</taxon>
        <taxon>Endopterygota</taxon>
        <taxon>Hymenoptera</taxon>
        <taxon>Apocrita</taxon>
        <taxon>Aculeata</taxon>
        <taxon>Apoidea</taxon>
        <taxon>Anthophila</taxon>
        <taxon>Apidae</taxon>
        <taxon>Eufriesea</taxon>
    </lineage>
</organism>
<dbReference type="InterPro" id="IPR036236">
    <property type="entry name" value="Znf_C2H2_sf"/>
</dbReference>
<dbReference type="PANTHER" id="PTHR24384">
    <property type="entry name" value="FINGER PUTATIVE TRANSCRIPTION FACTOR FAMILY-RELATED"/>
    <property type="match status" value="1"/>
</dbReference>
<keyword evidence="5" id="KW-0645">Protease</keyword>
<evidence type="ECO:0000256" key="2">
    <source>
        <dbReference type="ARBA" id="ARBA00004123"/>
    </source>
</evidence>
<feature type="domain" description="C2H2-type" evidence="18">
    <location>
        <begin position="492"/>
        <end position="524"/>
    </location>
</feature>
<dbReference type="Proteomes" id="UP000250275">
    <property type="component" value="Unassembled WGS sequence"/>
</dbReference>
<comment type="cofactor">
    <cofactor evidence="1">
        <name>Zn(2+)</name>
        <dbReference type="ChEBI" id="CHEBI:29105"/>
    </cofactor>
</comment>
<accession>A0A310SG24</accession>
<dbReference type="Pfam" id="PF01431">
    <property type="entry name" value="Peptidase_M13"/>
    <property type="match status" value="1"/>
</dbReference>
<dbReference type="PROSITE" id="PS50157">
    <property type="entry name" value="ZINC_FINGER_C2H2_2"/>
    <property type="match status" value="11"/>
</dbReference>
<dbReference type="PROSITE" id="PS00028">
    <property type="entry name" value="ZINC_FINGER_C2H2_1"/>
    <property type="match status" value="10"/>
</dbReference>
<dbReference type="PANTHER" id="PTHR24384:SF189">
    <property type="entry name" value="C2H2-TYPE DOMAIN-CONTAINING PROTEIN-RELATED"/>
    <property type="match status" value="1"/>
</dbReference>
<dbReference type="SUPFAM" id="SSF57667">
    <property type="entry name" value="beta-beta-alpha zinc fingers"/>
    <property type="match status" value="5"/>
</dbReference>
<feature type="domain" description="C2H2-type" evidence="18">
    <location>
        <begin position="45"/>
        <end position="72"/>
    </location>
</feature>
<dbReference type="SMART" id="SM00355">
    <property type="entry name" value="ZnF_C2H2"/>
    <property type="match status" value="13"/>
</dbReference>
<feature type="domain" description="C2H2-type" evidence="18">
    <location>
        <begin position="382"/>
        <end position="406"/>
    </location>
</feature>
<dbReference type="InterPro" id="IPR042089">
    <property type="entry name" value="Peptidase_M13_dom_2"/>
</dbReference>
<evidence type="ECO:0000259" key="18">
    <source>
        <dbReference type="PROSITE" id="PS50157"/>
    </source>
</evidence>
<evidence type="ECO:0000256" key="12">
    <source>
        <dbReference type="ARBA" id="ARBA00023049"/>
    </source>
</evidence>
<keyword evidence="7" id="KW-0677">Repeat</keyword>
<keyword evidence="10" id="KW-0862">Zinc</keyword>
<comment type="similarity">
    <text evidence="4">Belongs to the peptidase M13 family.</text>
</comment>
<evidence type="ECO:0000256" key="16">
    <source>
        <dbReference type="PROSITE-ProRule" id="PRU00042"/>
    </source>
</evidence>
<evidence type="ECO:0000256" key="3">
    <source>
        <dbReference type="ARBA" id="ARBA00004401"/>
    </source>
</evidence>
<evidence type="ECO:0000256" key="17">
    <source>
        <dbReference type="SAM" id="MobiDB-lite"/>
    </source>
</evidence>
<evidence type="ECO:0000256" key="6">
    <source>
        <dbReference type="ARBA" id="ARBA00022723"/>
    </source>
</evidence>
<keyword evidence="8 16" id="KW-0863">Zinc-finger</keyword>